<keyword evidence="2" id="KW-0519">Myristate</keyword>
<dbReference type="PRINTS" id="PR00450">
    <property type="entry name" value="RECOVERIN"/>
</dbReference>
<dbReference type="SUPFAM" id="SSF47473">
    <property type="entry name" value="EF-hand"/>
    <property type="match status" value="1"/>
</dbReference>
<keyword evidence="5" id="KW-0106">Calcium</keyword>
<dbReference type="OrthoDB" id="199911at2759"/>
<dbReference type="AlphaFoldDB" id="A0A9W7FBN0"/>
<evidence type="ECO:0000259" key="8">
    <source>
        <dbReference type="PROSITE" id="PS50222"/>
    </source>
</evidence>
<dbReference type="InterPro" id="IPR011992">
    <property type="entry name" value="EF-hand-dom_pair"/>
</dbReference>
<dbReference type="PANTHER" id="PTHR23055">
    <property type="entry name" value="CALCIUM BINDING PROTEINS"/>
    <property type="match status" value="1"/>
</dbReference>
<dbReference type="InterPro" id="IPR028846">
    <property type="entry name" value="Recoverin"/>
</dbReference>
<evidence type="ECO:0000256" key="4">
    <source>
        <dbReference type="ARBA" id="ARBA00022737"/>
    </source>
</evidence>
<accession>A0A9W7FBN0</accession>
<evidence type="ECO:0000313" key="10">
    <source>
        <dbReference type="Proteomes" id="UP001165122"/>
    </source>
</evidence>
<evidence type="ECO:0000256" key="5">
    <source>
        <dbReference type="ARBA" id="ARBA00022837"/>
    </source>
</evidence>
<organism evidence="9 10">
    <name type="scientific">Triparma laevis f. longispina</name>
    <dbReference type="NCBI Taxonomy" id="1714387"/>
    <lineage>
        <taxon>Eukaryota</taxon>
        <taxon>Sar</taxon>
        <taxon>Stramenopiles</taxon>
        <taxon>Ochrophyta</taxon>
        <taxon>Bolidophyceae</taxon>
        <taxon>Parmales</taxon>
        <taxon>Triparmaceae</taxon>
        <taxon>Triparma</taxon>
    </lineage>
</organism>
<evidence type="ECO:0000256" key="2">
    <source>
        <dbReference type="ARBA" id="ARBA00022707"/>
    </source>
</evidence>
<feature type="compositionally biased region" description="Basic and acidic residues" evidence="7">
    <location>
        <begin position="312"/>
        <end position="323"/>
    </location>
</feature>
<evidence type="ECO:0000256" key="6">
    <source>
        <dbReference type="ARBA" id="ARBA00023288"/>
    </source>
</evidence>
<reference evidence="10" key="1">
    <citation type="journal article" date="2023" name="Commun. Biol.">
        <title>Genome analysis of Parmales, the sister group of diatoms, reveals the evolutionary specialization of diatoms from phago-mixotrophs to photoautotrophs.</title>
        <authorList>
            <person name="Ban H."/>
            <person name="Sato S."/>
            <person name="Yoshikawa S."/>
            <person name="Yamada K."/>
            <person name="Nakamura Y."/>
            <person name="Ichinomiya M."/>
            <person name="Sato N."/>
            <person name="Blanc-Mathieu R."/>
            <person name="Endo H."/>
            <person name="Kuwata A."/>
            <person name="Ogata H."/>
        </authorList>
    </citation>
    <scope>NUCLEOTIDE SEQUENCE [LARGE SCALE GENOMIC DNA]</scope>
    <source>
        <strain evidence="10">NIES 3700</strain>
    </source>
</reference>
<feature type="domain" description="EF-hand" evidence="8">
    <location>
        <begin position="240"/>
        <end position="275"/>
    </location>
</feature>
<dbReference type="PROSITE" id="PS00018">
    <property type="entry name" value="EF_HAND_1"/>
    <property type="match status" value="3"/>
</dbReference>
<dbReference type="EMBL" id="BRXW01000134">
    <property type="protein sequence ID" value="GMI09204.1"/>
    <property type="molecule type" value="Genomic_DNA"/>
</dbReference>
<dbReference type="Gene3D" id="1.10.238.10">
    <property type="entry name" value="EF-hand"/>
    <property type="match status" value="1"/>
</dbReference>
<dbReference type="PROSITE" id="PS50222">
    <property type="entry name" value="EF_HAND_2"/>
    <property type="match status" value="3"/>
</dbReference>
<evidence type="ECO:0000256" key="1">
    <source>
        <dbReference type="ARBA" id="ARBA00006049"/>
    </source>
</evidence>
<protein>
    <recommendedName>
        <fullName evidence="8">EF-hand domain-containing protein</fullName>
    </recommendedName>
</protein>
<dbReference type="Pfam" id="PF13833">
    <property type="entry name" value="EF-hand_8"/>
    <property type="match status" value="1"/>
</dbReference>
<gene>
    <name evidence="9" type="ORF">TrLO_g12388</name>
</gene>
<keyword evidence="10" id="KW-1185">Reference proteome</keyword>
<feature type="domain" description="EF-hand" evidence="8">
    <location>
        <begin position="125"/>
        <end position="160"/>
    </location>
</feature>
<dbReference type="GO" id="GO:0005509">
    <property type="term" value="F:calcium ion binding"/>
    <property type="evidence" value="ECO:0007669"/>
    <property type="project" value="InterPro"/>
</dbReference>
<evidence type="ECO:0000256" key="7">
    <source>
        <dbReference type="SAM" id="MobiDB-lite"/>
    </source>
</evidence>
<dbReference type="InterPro" id="IPR002048">
    <property type="entry name" value="EF_hand_dom"/>
</dbReference>
<keyword evidence="6" id="KW-0449">Lipoprotein</keyword>
<dbReference type="SMART" id="SM00054">
    <property type="entry name" value="EFh"/>
    <property type="match status" value="3"/>
</dbReference>
<feature type="region of interest" description="Disordered" evidence="7">
    <location>
        <begin position="312"/>
        <end position="349"/>
    </location>
</feature>
<dbReference type="Proteomes" id="UP001165122">
    <property type="component" value="Unassembled WGS sequence"/>
</dbReference>
<comment type="similarity">
    <text evidence="1">Belongs to the recoverin family.</text>
</comment>
<dbReference type="CDD" id="cd00051">
    <property type="entry name" value="EFh"/>
    <property type="match status" value="1"/>
</dbReference>
<keyword evidence="3" id="KW-0479">Metal-binding</keyword>
<sequence length="349" mass="38262">MLRRIKEPGEILVGGNTCLPSLSVTGPEDHTLQSAGVMRPVKSLAHCVSRDGNKQASLESQQKLEAGRKALCASTGLLESDCEFLETLYKKNAGISASVNLYGEYGYDPKVSRWTPDGFATYMEVHPEIAKAMFKMMDDDGDGTLDFDEFAKGYGFITKGSASMRLNLLFKIFDLDNSDTLDKAEVRVMVRTIITAFNDAAVSSTGPGGSSIAAQAKLMKAKKAAEKIDPVKLEKQFAKEVERTTTAIFKVCDSNKDGDIDRKEFLQALEPKSSKDPTPKCPEIVKVLNLFEGGSIKQWNCLGKFIEVNGAKPKEDDYDRNNDDAANAITTPQQERKRTDTMSPGCSQQ</sequence>
<dbReference type="PANTHER" id="PTHR23055:SF178">
    <property type="entry name" value="NEUROCALCIN HOMOLOG"/>
    <property type="match status" value="1"/>
</dbReference>
<keyword evidence="4" id="KW-0677">Repeat</keyword>
<feature type="domain" description="EF-hand" evidence="8">
    <location>
        <begin position="161"/>
        <end position="196"/>
    </location>
</feature>
<evidence type="ECO:0000256" key="3">
    <source>
        <dbReference type="ARBA" id="ARBA00022723"/>
    </source>
</evidence>
<proteinExistence type="inferred from homology"/>
<evidence type="ECO:0000313" key="9">
    <source>
        <dbReference type="EMBL" id="GMI09204.1"/>
    </source>
</evidence>
<dbReference type="InterPro" id="IPR018247">
    <property type="entry name" value="EF_Hand_1_Ca_BS"/>
</dbReference>
<name>A0A9W7FBN0_9STRA</name>
<comment type="caution">
    <text evidence="9">The sequence shown here is derived from an EMBL/GenBank/DDBJ whole genome shotgun (WGS) entry which is preliminary data.</text>
</comment>
<dbReference type="Pfam" id="PF00036">
    <property type="entry name" value="EF-hand_1"/>
    <property type="match status" value="1"/>
</dbReference>